<reference evidence="1" key="1">
    <citation type="journal article" date="2020" name="Nature">
        <title>Giant virus diversity and host interactions through global metagenomics.</title>
        <authorList>
            <person name="Schulz F."/>
            <person name="Roux S."/>
            <person name="Paez-Espino D."/>
            <person name="Jungbluth S."/>
            <person name="Walsh D.A."/>
            <person name="Denef V.J."/>
            <person name="McMahon K.D."/>
            <person name="Konstantinidis K.T."/>
            <person name="Eloe-Fadrosh E.A."/>
            <person name="Kyrpides N.C."/>
            <person name="Woyke T."/>
        </authorList>
    </citation>
    <scope>NUCLEOTIDE SEQUENCE</scope>
    <source>
        <strain evidence="1">GVMAG-S-1017745-26</strain>
    </source>
</reference>
<dbReference type="Gene3D" id="3.40.50.150">
    <property type="entry name" value="Vaccinia Virus protein VP39"/>
    <property type="match status" value="1"/>
</dbReference>
<proteinExistence type="predicted"/>
<dbReference type="Pfam" id="PF13489">
    <property type="entry name" value="Methyltransf_23"/>
    <property type="match status" value="1"/>
</dbReference>
<dbReference type="EMBL" id="MN740590">
    <property type="protein sequence ID" value="QHU35411.1"/>
    <property type="molecule type" value="Genomic_DNA"/>
</dbReference>
<accession>A0A6C0M088</accession>
<dbReference type="AlphaFoldDB" id="A0A6C0M088"/>
<dbReference type="SUPFAM" id="SSF53335">
    <property type="entry name" value="S-adenosyl-L-methionine-dependent methyltransferases"/>
    <property type="match status" value="1"/>
</dbReference>
<dbReference type="InterPro" id="IPR029063">
    <property type="entry name" value="SAM-dependent_MTases_sf"/>
</dbReference>
<organism evidence="1">
    <name type="scientific">viral metagenome</name>
    <dbReference type="NCBI Taxonomy" id="1070528"/>
    <lineage>
        <taxon>unclassified sequences</taxon>
        <taxon>metagenomes</taxon>
        <taxon>organismal metagenomes</taxon>
    </lineage>
</organism>
<protein>
    <recommendedName>
        <fullName evidence="2">Methyltransferase</fullName>
    </recommendedName>
</protein>
<sequence length="229" mass="27254">MNFEEKEIIEIYKKKVKKSKEYFNLPIPKQCPVTKWNNSWRGKDAPRCACIRDFINWVEKYDLKKCKNLGYTSEHDPELEFLDPEKKNLYLYDGSVDITKRKKNDLHTFVALEKHDFFLFNQTLEHVYNPYMVVENINKNLVKGGYVFTSVPTINIPHQTPFNFSMWYPMGLAILFESAGFEIIEMGQWGNSKYITKIFTYHFWPDIYQCGDKNEEKNVAQCWILAKKK</sequence>
<name>A0A6C0M088_9ZZZZ</name>
<evidence type="ECO:0000313" key="1">
    <source>
        <dbReference type="EMBL" id="QHU35411.1"/>
    </source>
</evidence>
<evidence type="ECO:0008006" key="2">
    <source>
        <dbReference type="Google" id="ProtNLM"/>
    </source>
</evidence>